<reference evidence="5 6" key="1">
    <citation type="journal article" date="2021" name="Microb. Ecol.">
        <title>Candidatus Mesenet longicola: Novel Endosymbionts of Brontispa longissima that Induce Cytoplasmic Incompatibility.</title>
        <authorList>
            <person name="Takano S."/>
            <person name="Gotoh Y."/>
            <person name="Hayashi T."/>
        </authorList>
    </citation>
    <scope>NUCLEOTIDE SEQUENCE [LARGE SCALE GENOMIC DNA]</scope>
    <source>
        <strain evidence="5">L5</strain>
    </source>
</reference>
<dbReference type="PROSITE" id="PS50076">
    <property type="entry name" value="DNAJ_2"/>
    <property type="match status" value="1"/>
</dbReference>
<dbReference type="Gene3D" id="1.10.287.110">
    <property type="entry name" value="DnaJ domain"/>
    <property type="match status" value="1"/>
</dbReference>
<dbReference type="GO" id="GO:0051087">
    <property type="term" value="F:protein-folding chaperone binding"/>
    <property type="evidence" value="ECO:0007669"/>
    <property type="project" value="InterPro"/>
</dbReference>
<dbReference type="NCBIfam" id="TIGR00714">
    <property type="entry name" value="hscB"/>
    <property type="match status" value="1"/>
</dbReference>
<dbReference type="CDD" id="cd06257">
    <property type="entry name" value="DnaJ"/>
    <property type="match status" value="1"/>
</dbReference>
<dbReference type="AlphaFoldDB" id="A0A8J3MNT7"/>
<dbReference type="InterPro" id="IPR036386">
    <property type="entry name" value="HscB_C_sf"/>
</dbReference>
<dbReference type="Proteomes" id="UP000637906">
    <property type="component" value="Unassembled WGS sequence"/>
</dbReference>
<dbReference type="Pfam" id="PF00226">
    <property type="entry name" value="DnaJ"/>
    <property type="match status" value="1"/>
</dbReference>
<dbReference type="InterPro" id="IPR036869">
    <property type="entry name" value="J_dom_sf"/>
</dbReference>
<dbReference type="InterPro" id="IPR004640">
    <property type="entry name" value="HscB"/>
</dbReference>
<evidence type="ECO:0000259" key="4">
    <source>
        <dbReference type="PROSITE" id="PS50076"/>
    </source>
</evidence>
<dbReference type="SMART" id="SM00271">
    <property type="entry name" value="DnaJ"/>
    <property type="match status" value="1"/>
</dbReference>
<dbReference type="Gene3D" id="1.20.1280.20">
    <property type="entry name" value="HscB, C-terminal domain"/>
    <property type="match status" value="1"/>
</dbReference>
<sequence>MSDYFALFNIQPKFDIDLDLLEKKYIELNKTFHPDNCTLDHEKSVAVKDTININKAYQILKSPLKRAEYLLSLLNAAKNCKVDPEILEESMQIRESIFSGDDKQILIKTIENKIKECIGNLKNSFANNDLNKAVGQLHRLKYLNKSYEEVKWN</sequence>
<keyword evidence="2" id="KW-0143">Chaperone</keyword>
<dbReference type="SUPFAM" id="SSF47144">
    <property type="entry name" value="HSC20 (HSCB), C-terminal oligomerisation domain"/>
    <property type="match status" value="1"/>
</dbReference>
<dbReference type="GO" id="GO:0001671">
    <property type="term" value="F:ATPase activator activity"/>
    <property type="evidence" value="ECO:0007669"/>
    <property type="project" value="InterPro"/>
</dbReference>
<comment type="function">
    <text evidence="3">Co-chaperone involved in the maturation of iron-sulfur cluster-containing proteins. Seems to help targeting proteins to be folded toward HscA.</text>
</comment>
<gene>
    <name evidence="5" type="primary">hscB</name>
    <name evidence="5" type="ORF">sL5_02180</name>
</gene>
<dbReference type="SUPFAM" id="SSF46565">
    <property type="entry name" value="Chaperone J-domain"/>
    <property type="match status" value="1"/>
</dbReference>
<dbReference type="InterPro" id="IPR001623">
    <property type="entry name" value="DnaJ_domain"/>
</dbReference>
<proteinExistence type="inferred from homology"/>
<dbReference type="PANTHER" id="PTHR14021:SF15">
    <property type="entry name" value="IRON-SULFUR CLUSTER CO-CHAPERONE PROTEIN HSCB"/>
    <property type="match status" value="1"/>
</dbReference>
<evidence type="ECO:0000313" key="6">
    <source>
        <dbReference type="Proteomes" id="UP000637906"/>
    </source>
</evidence>
<comment type="similarity">
    <text evidence="1">Belongs to the HscB family.</text>
</comment>
<dbReference type="GO" id="GO:0044571">
    <property type="term" value="P:[2Fe-2S] cluster assembly"/>
    <property type="evidence" value="ECO:0007669"/>
    <property type="project" value="InterPro"/>
</dbReference>
<dbReference type="PANTHER" id="PTHR14021">
    <property type="entry name" value="IRON-SULFUR CLUSTER CO-CHAPERONE PROTEIN HSCB"/>
    <property type="match status" value="1"/>
</dbReference>
<comment type="caution">
    <text evidence="5">The sequence shown here is derived from an EMBL/GenBank/DDBJ whole genome shotgun (WGS) entry which is preliminary data.</text>
</comment>
<keyword evidence="6" id="KW-1185">Reference proteome</keyword>
<evidence type="ECO:0000256" key="2">
    <source>
        <dbReference type="ARBA" id="ARBA00023186"/>
    </source>
</evidence>
<organism evidence="5 6">
    <name type="scientific">Candidatus Mesenet longicola</name>
    <dbReference type="NCBI Taxonomy" id="1892558"/>
    <lineage>
        <taxon>Bacteria</taxon>
        <taxon>Pseudomonadati</taxon>
        <taxon>Pseudomonadota</taxon>
        <taxon>Alphaproteobacteria</taxon>
        <taxon>Rickettsiales</taxon>
        <taxon>Anaplasmataceae</taxon>
        <taxon>Candidatus Mesenet</taxon>
    </lineage>
</organism>
<evidence type="ECO:0000256" key="3">
    <source>
        <dbReference type="ARBA" id="ARBA00025596"/>
    </source>
</evidence>
<accession>A0A8J3MNT7</accession>
<dbReference type="Pfam" id="PF07743">
    <property type="entry name" value="HSCB_C"/>
    <property type="match status" value="1"/>
</dbReference>
<evidence type="ECO:0000313" key="5">
    <source>
        <dbReference type="EMBL" id="GHM59225.1"/>
    </source>
</evidence>
<protein>
    <submittedName>
        <fullName evidence="5">Co-chaperone protein HscB</fullName>
    </submittedName>
</protein>
<feature type="domain" description="J" evidence="4">
    <location>
        <begin position="3"/>
        <end position="73"/>
    </location>
</feature>
<evidence type="ECO:0000256" key="1">
    <source>
        <dbReference type="ARBA" id="ARBA00010476"/>
    </source>
</evidence>
<dbReference type="InterPro" id="IPR009073">
    <property type="entry name" value="HscB_oligo_C"/>
</dbReference>
<dbReference type="GO" id="GO:0051259">
    <property type="term" value="P:protein complex oligomerization"/>
    <property type="evidence" value="ECO:0007669"/>
    <property type="project" value="InterPro"/>
</dbReference>
<name>A0A8J3MNT7_9RICK</name>
<dbReference type="EMBL" id="BNGU01000005">
    <property type="protein sequence ID" value="GHM59225.1"/>
    <property type="molecule type" value="Genomic_DNA"/>
</dbReference>